<dbReference type="Proteomes" id="UP000002941">
    <property type="component" value="Unassembled WGS sequence"/>
</dbReference>
<gene>
    <name evidence="1" type="ORF">HMPREF1318_0885</name>
</gene>
<evidence type="ECO:0000313" key="1">
    <source>
        <dbReference type="EMBL" id="EJF43961.1"/>
    </source>
</evidence>
<name>J0X5N7_9ACTO</name>
<organism evidence="1 2">
    <name type="scientific">Actinomyces massiliensis F0489</name>
    <dbReference type="NCBI Taxonomy" id="1125718"/>
    <lineage>
        <taxon>Bacteria</taxon>
        <taxon>Bacillati</taxon>
        <taxon>Actinomycetota</taxon>
        <taxon>Actinomycetes</taxon>
        <taxon>Actinomycetales</taxon>
        <taxon>Actinomycetaceae</taxon>
        <taxon>Actinomyces</taxon>
    </lineage>
</organism>
<reference evidence="1 2" key="1">
    <citation type="submission" date="2012-05" db="EMBL/GenBank/DDBJ databases">
        <authorList>
            <person name="Harkins D.M."/>
            <person name="Madupu R."/>
            <person name="Durkin A.S."/>
            <person name="Torralba M."/>
            <person name="Methe B."/>
            <person name="Sutton G.G."/>
            <person name="Nelson K.E."/>
        </authorList>
    </citation>
    <scope>NUCLEOTIDE SEQUENCE [LARGE SCALE GENOMIC DNA]</scope>
    <source>
        <strain evidence="1 2">F0489</strain>
    </source>
</reference>
<sequence>MLLCYAQRLLGTVRVGADPRCQPFQGGGRPLGGLPGLVRCPLGLGGALP</sequence>
<protein>
    <submittedName>
        <fullName evidence="1">Uncharacterized protein</fullName>
    </submittedName>
</protein>
<accession>J0X5N7</accession>
<proteinExistence type="predicted"/>
<dbReference type="EMBL" id="AKFT01000116">
    <property type="protein sequence ID" value="EJF43961.1"/>
    <property type="molecule type" value="Genomic_DNA"/>
</dbReference>
<evidence type="ECO:0000313" key="2">
    <source>
        <dbReference type="Proteomes" id="UP000002941"/>
    </source>
</evidence>
<keyword evidence="2" id="KW-1185">Reference proteome</keyword>
<comment type="caution">
    <text evidence="1">The sequence shown here is derived from an EMBL/GenBank/DDBJ whole genome shotgun (WGS) entry which is preliminary data.</text>
</comment>
<dbReference type="AlphaFoldDB" id="J0X5N7"/>